<gene>
    <name evidence="2" type="ORF">BHE90_005275</name>
</gene>
<evidence type="ECO:0000313" key="3">
    <source>
        <dbReference type="Proteomes" id="UP000287124"/>
    </source>
</evidence>
<dbReference type="Proteomes" id="UP000287124">
    <property type="component" value="Unassembled WGS sequence"/>
</dbReference>
<organism evidence="2 3">
    <name type="scientific">Fusarium euwallaceae</name>
    <dbReference type="NCBI Taxonomy" id="1147111"/>
    <lineage>
        <taxon>Eukaryota</taxon>
        <taxon>Fungi</taxon>
        <taxon>Dikarya</taxon>
        <taxon>Ascomycota</taxon>
        <taxon>Pezizomycotina</taxon>
        <taxon>Sordariomycetes</taxon>
        <taxon>Hypocreomycetidae</taxon>
        <taxon>Hypocreales</taxon>
        <taxon>Nectriaceae</taxon>
        <taxon>Fusarium</taxon>
        <taxon>Fusarium solani species complex</taxon>
    </lineage>
</organism>
<accession>A0A430LX03</accession>
<dbReference type="AlphaFoldDB" id="A0A430LX03"/>
<reference evidence="2 3" key="1">
    <citation type="submission" date="2017-06" db="EMBL/GenBank/DDBJ databases">
        <title>Comparative genomic analysis of Ambrosia Fusariam Clade fungi.</title>
        <authorList>
            <person name="Stajich J.E."/>
            <person name="Carrillo J."/>
            <person name="Kijimoto T."/>
            <person name="Eskalen A."/>
            <person name="O'Donnell K."/>
            <person name="Kasson M."/>
        </authorList>
    </citation>
    <scope>NUCLEOTIDE SEQUENCE [LARGE SCALE GENOMIC DNA]</scope>
    <source>
        <strain evidence="2 3">UCR1854</strain>
    </source>
</reference>
<name>A0A430LX03_9HYPO</name>
<evidence type="ECO:0000256" key="1">
    <source>
        <dbReference type="SAM" id="MobiDB-lite"/>
    </source>
</evidence>
<keyword evidence="3" id="KW-1185">Reference proteome</keyword>
<sequence length="179" mass="20166">MGTLTASELLPLFGRKSQTQALDPLPSTLPSTISNPEQLPVTSATNDDGNQGQVSIFAMPGSEAEEVPLWQFFKEAPVNDSPGPSSMLDLTTVTLDDVSEQATEEEAALQQERDDEDYQALSFLLDDYKTLHQEDRLYEVRRYPGPQRDREFFLARFDEDEPPKKKQKIWASHDGKAYL</sequence>
<feature type="region of interest" description="Disordered" evidence="1">
    <location>
        <begin position="1"/>
        <end position="54"/>
    </location>
</feature>
<proteinExistence type="predicted"/>
<dbReference type="EMBL" id="MIKF01000060">
    <property type="protein sequence ID" value="RTE80219.1"/>
    <property type="molecule type" value="Genomic_DNA"/>
</dbReference>
<protein>
    <submittedName>
        <fullName evidence="2">Uncharacterized protein</fullName>
    </submittedName>
</protein>
<feature type="compositionally biased region" description="Polar residues" evidence="1">
    <location>
        <begin position="28"/>
        <end position="54"/>
    </location>
</feature>
<evidence type="ECO:0000313" key="2">
    <source>
        <dbReference type="EMBL" id="RTE80219.1"/>
    </source>
</evidence>
<comment type="caution">
    <text evidence="2">The sequence shown here is derived from an EMBL/GenBank/DDBJ whole genome shotgun (WGS) entry which is preliminary data.</text>
</comment>